<gene>
    <name evidence="5" type="ORF">HMPREF9193_01643</name>
</gene>
<feature type="transmembrane region" description="Helical" evidence="3">
    <location>
        <begin position="200"/>
        <end position="220"/>
    </location>
</feature>
<keyword evidence="1" id="KW-0805">Transcription regulation</keyword>
<dbReference type="EMBL" id="AWVH01000039">
    <property type="protein sequence ID" value="ERJ91985.1"/>
    <property type="molecule type" value="Genomic_DNA"/>
</dbReference>
<evidence type="ECO:0000256" key="3">
    <source>
        <dbReference type="SAM" id="Phobius"/>
    </source>
</evidence>
<sequence length="272" mass="30773">MISLQELDKLPVAEKIRYAHQIRKNLMHAVMKADRKTAQELQIFFYYFIKNADLGILKRTGDTLRALKNIMLSYNSLYAYQAEEGGLDAVTAHYKAERYAVMFERAASESEIRAVYKECFEDYIDGAQRILVKTSGDISERVLEYINKKFTDQLSIEEIATVFHVNSSYLMRKFKKETGKRNDGSLYSIYTFSRKIGSTLASVGVSGILAAIGFVSSAAVQSEQVVANIRRLGTGVPFLAVILEIIGMTFIWNLSKEKTEEIQKALSERNEG</sequence>
<feature type="domain" description="HTH araC/xylS-type" evidence="4">
    <location>
        <begin position="140"/>
        <end position="179"/>
    </location>
</feature>
<name>A0ABN0NX81_TRELE</name>
<organism evidence="5 6">
    <name type="scientific">Treponema lecithinolyticum ATCC 700332</name>
    <dbReference type="NCBI Taxonomy" id="1321815"/>
    <lineage>
        <taxon>Bacteria</taxon>
        <taxon>Pseudomonadati</taxon>
        <taxon>Spirochaetota</taxon>
        <taxon>Spirochaetia</taxon>
        <taxon>Spirochaetales</taxon>
        <taxon>Treponemataceae</taxon>
        <taxon>Treponema</taxon>
    </lineage>
</organism>
<keyword evidence="3" id="KW-0812">Transmembrane</keyword>
<evidence type="ECO:0000313" key="5">
    <source>
        <dbReference type="EMBL" id="ERJ91985.1"/>
    </source>
</evidence>
<dbReference type="SUPFAM" id="SSF46689">
    <property type="entry name" value="Homeodomain-like"/>
    <property type="match status" value="1"/>
</dbReference>
<dbReference type="RefSeq" id="WP_021687844.1">
    <property type="nucleotide sequence ID" value="NZ_KI260569.1"/>
</dbReference>
<keyword evidence="2" id="KW-0804">Transcription</keyword>
<reference evidence="5 6" key="1">
    <citation type="submission" date="2013-08" db="EMBL/GenBank/DDBJ databases">
        <authorList>
            <person name="Weinstock G."/>
            <person name="Sodergren E."/>
            <person name="Wylie T."/>
            <person name="Fulton L."/>
            <person name="Fulton R."/>
            <person name="Fronick C."/>
            <person name="O'Laughlin M."/>
            <person name="Godfrey J."/>
            <person name="Miner T."/>
            <person name="Herter B."/>
            <person name="Appelbaum E."/>
            <person name="Cordes M."/>
            <person name="Lek S."/>
            <person name="Wollam A."/>
            <person name="Pepin K.H."/>
            <person name="Palsikar V.B."/>
            <person name="Mitreva M."/>
            <person name="Wilson R.K."/>
        </authorList>
    </citation>
    <scope>NUCLEOTIDE SEQUENCE [LARGE SCALE GENOMIC DNA]</scope>
    <source>
        <strain evidence="5 6">ATCC 700332</strain>
    </source>
</reference>
<keyword evidence="3" id="KW-1133">Transmembrane helix</keyword>
<keyword evidence="6" id="KW-1185">Reference proteome</keyword>
<comment type="caution">
    <text evidence="5">The sequence shown here is derived from an EMBL/GenBank/DDBJ whole genome shotgun (WGS) entry which is preliminary data.</text>
</comment>
<protein>
    <submittedName>
        <fullName evidence="5">Signal peptide protein, YSIRK family</fullName>
    </submittedName>
</protein>
<feature type="transmembrane region" description="Helical" evidence="3">
    <location>
        <begin position="232"/>
        <end position="254"/>
    </location>
</feature>
<accession>A0ABN0NX81</accession>
<dbReference type="Pfam" id="PF13347">
    <property type="entry name" value="MFS_2"/>
    <property type="match status" value="1"/>
</dbReference>
<dbReference type="Proteomes" id="UP000016649">
    <property type="component" value="Unassembled WGS sequence"/>
</dbReference>
<evidence type="ECO:0000256" key="2">
    <source>
        <dbReference type="ARBA" id="ARBA00023163"/>
    </source>
</evidence>
<evidence type="ECO:0000313" key="6">
    <source>
        <dbReference type="Proteomes" id="UP000016649"/>
    </source>
</evidence>
<dbReference type="PROSITE" id="PS01124">
    <property type="entry name" value="HTH_ARAC_FAMILY_2"/>
    <property type="match status" value="1"/>
</dbReference>
<dbReference type="Gene3D" id="1.10.10.60">
    <property type="entry name" value="Homeodomain-like"/>
    <property type="match status" value="1"/>
</dbReference>
<keyword evidence="3" id="KW-0472">Membrane</keyword>
<dbReference type="InterPro" id="IPR009057">
    <property type="entry name" value="Homeodomain-like_sf"/>
</dbReference>
<evidence type="ECO:0000259" key="4">
    <source>
        <dbReference type="PROSITE" id="PS01124"/>
    </source>
</evidence>
<evidence type="ECO:0000256" key="1">
    <source>
        <dbReference type="ARBA" id="ARBA00023015"/>
    </source>
</evidence>
<proteinExistence type="predicted"/>
<dbReference type="InterPro" id="IPR018060">
    <property type="entry name" value="HTH_AraC"/>
</dbReference>